<feature type="compositionally biased region" description="Polar residues" evidence="19">
    <location>
        <begin position="322"/>
        <end position="331"/>
    </location>
</feature>
<feature type="region of interest" description="Disordered" evidence="19">
    <location>
        <begin position="121"/>
        <end position="175"/>
    </location>
</feature>
<evidence type="ECO:0000256" key="10">
    <source>
        <dbReference type="ARBA" id="ARBA00022892"/>
    </source>
</evidence>
<keyword evidence="4" id="KW-0343">GTPase activation</keyword>
<dbReference type="GO" id="GO:0005096">
    <property type="term" value="F:GTPase activator activity"/>
    <property type="evidence" value="ECO:0007669"/>
    <property type="project" value="UniProtKB-KW"/>
</dbReference>
<keyword evidence="12" id="KW-0007">Acetylation</keyword>
<evidence type="ECO:0000256" key="4">
    <source>
        <dbReference type="ARBA" id="ARBA00022468"/>
    </source>
</evidence>
<evidence type="ECO:0000256" key="1">
    <source>
        <dbReference type="ARBA" id="ARBA00004496"/>
    </source>
</evidence>
<feature type="region of interest" description="Disordered" evidence="19">
    <location>
        <begin position="201"/>
        <end position="241"/>
    </location>
</feature>
<dbReference type="EMBL" id="AMQN01014042">
    <property type="status" value="NOT_ANNOTATED_CDS"/>
    <property type="molecule type" value="Genomic_DNA"/>
</dbReference>
<dbReference type="GO" id="GO:0000139">
    <property type="term" value="C:Golgi membrane"/>
    <property type="evidence" value="ECO:0007669"/>
    <property type="project" value="TreeGrafter"/>
</dbReference>
<dbReference type="InterPro" id="IPR038508">
    <property type="entry name" value="ArfGAP_dom_sf"/>
</dbReference>
<evidence type="ECO:0000256" key="7">
    <source>
        <dbReference type="ARBA" id="ARBA00022723"/>
    </source>
</evidence>
<evidence type="ECO:0000256" key="13">
    <source>
        <dbReference type="ARBA" id="ARBA00023034"/>
    </source>
</evidence>
<dbReference type="HOGENOM" id="CLU_044516_3_0_1"/>
<dbReference type="OrthoDB" id="983479at2759"/>
<evidence type="ECO:0000256" key="3">
    <source>
        <dbReference type="ARBA" id="ARBA00022448"/>
    </source>
</evidence>
<feature type="compositionally biased region" description="Low complexity" evidence="19">
    <location>
        <begin position="147"/>
        <end position="160"/>
    </location>
</feature>
<reference evidence="23" key="1">
    <citation type="submission" date="2012-12" db="EMBL/GenBank/DDBJ databases">
        <authorList>
            <person name="Hellsten U."/>
            <person name="Grimwood J."/>
            <person name="Chapman J.A."/>
            <person name="Shapiro H."/>
            <person name="Aerts A."/>
            <person name="Otillar R.P."/>
            <person name="Terry A.Y."/>
            <person name="Boore J.L."/>
            <person name="Simakov O."/>
            <person name="Marletaz F."/>
            <person name="Cho S.-J."/>
            <person name="Edsinger-Gonzales E."/>
            <person name="Havlak P."/>
            <person name="Kuo D.-H."/>
            <person name="Larsson T."/>
            <person name="Lv J."/>
            <person name="Arendt D."/>
            <person name="Savage R."/>
            <person name="Osoegawa K."/>
            <person name="de Jong P."/>
            <person name="Lindberg D.R."/>
            <person name="Seaver E.C."/>
            <person name="Weisblat D.A."/>
            <person name="Putnam N.H."/>
            <person name="Grigoriev I.V."/>
            <person name="Rokhsar D.S."/>
        </authorList>
    </citation>
    <scope>NUCLEOTIDE SEQUENCE</scope>
    <source>
        <strain evidence="23">I ESC-2004</strain>
    </source>
</reference>
<comment type="subcellular location">
    <subcellularLocation>
        <location evidence="1">Cytoplasm</location>
    </subcellularLocation>
    <subcellularLocation>
        <location evidence="2">Golgi apparatus</location>
    </subcellularLocation>
</comment>
<feature type="compositionally biased region" description="Polar residues" evidence="19">
    <location>
        <begin position="416"/>
        <end position="439"/>
    </location>
</feature>
<evidence type="ECO:0000313" key="23">
    <source>
        <dbReference type="Proteomes" id="UP000014760"/>
    </source>
</evidence>
<dbReference type="PANTHER" id="PTHR46395">
    <property type="entry name" value="ADP-RIBOSYLATION FACTOR GTPASE-ACTIVATING PROTEIN 1"/>
    <property type="match status" value="1"/>
</dbReference>
<dbReference type="AlphaFoldDB" id="R7TBT9"/>
<evidence type="ECO:0000313" key="21">
    <source>
        <dbReference type="EMBL" id="ELT90952.1"/>
    </source>
</evidence>
<organism evidence="21">
    <name type="scientific">Capitella teleta</name>
    <name type="common">Polychaete worm</name>
    <dbReference type="NCBI Taxonomy" id="283909"/>
    <lineage>
        <taxon>Eukaryota</taxon>
        <taxon>Metazoa</taxon>
        <taxon>Spiralia</taxon>
        <taxon>Lophotrochozoa</taxon>
        <taxon>Annelida</taxon>
        <taxon>Polychaeta</taxon>
        <taxon>Sedentaria</taxon>
        <taxon>Scolecida</taxon>
        <taxon>Capitellidae</taxon>
        <taxon>Capitella</taxon>
    </lineage>
</organism>
<dbReference type="GO" id="GO:0030100">
    <property type="term" value="P:regulation of endocytosis"/>
    <property type="evidence" value="ECO:0007669"/>
    <property type="project" value="TreeGrafter"/>
</dbReference>
<evidence type="ECO:0000259" key="20">
    <source>
        <dbReference type="PROSITE" id="PS50115"/>
    </source>
</evidence>
<keyword evidence="7" id="KW-0479">Metal-binding</keyword>
<keyword evidence="9" id="KW-0862">Zinc</keyword>
<dbReference type="PANTHER" id="PTHR46395:SF1">
    <property type="entry name" value="ADP-RIBOSYLATION FACTOR GTPASE-ACTIVATING PROTEIN 1"/>
    <property type="match status" value="1"/>
</dbReference>
<dbReference type="InterPro" id="IPR037278">
    <property type="entry name" value="ARFGAP/RecO"/>
</dbReference>
<proteinExistence type="predicted"/>
<evidence type="ECO:0000256" key="18">
    <source>
        <dbReference type="PROSITE-ProRule" id="PRU00288"/>
    </source>
</evidence>
<evidence type="ECO:0000256" key="14">
    <source>
        <dbReference type="ARBA" id="ARBA00058112"/>
    </source>
</evidence>
<evidence type="ECO:0000313" key="22">
    <source>
        <dbReference type="EnsemblMetazoa" id="CapteP222395"/>
    </source>
</evidence>
<dbReference type="PROSITE" id="PS50115">
    <property type="entry name" value="ARFGAP"/>
    <property type="match status" value="1"/>
</dbReference>
<dbReference type="Gene3D" id="1.10.220.150">
    <property type="entry name" value="Arf GTPase activating protein"/>
    <property type="match status" value="1"/>
</dbReference>
<keyword evidence="6" id="KW-0597">Phosphoprotein</keyword>
<sequence length="468" mass="50650">MASPRTKRALKDLKVRDGNSTCFECGAHNPQWVSVTYGIWICLECSGKHRGLGVHLSFVRSITMDKWKDAELEKMKVGGNLKARDFFEMQDDYSDNMSIQQKYNTRAAALYRDKISTEAEGRPWSAAKSPARNYVSSSVQSSGRLASSSSYPRFDSYSSDQTSHGAGGMSSVASYQGGATSMEDALGMTREQISSHKEDFFSRRQDENMSRPEHLPPSQGGKYVGFGSSPAPQPTQSDGYWSSLSSGWSTIAQSATSIASKATEKASKLAVTASAKTKELGQSVNEKIKDGTLMTDVGTSVSGLASKVQATSIKGWNNISTMITDGSSNNRRGYKDTGDSSSSNFRSSSGGYGALSGGNFDYPNDKPLLKDNEEGWEGWVDEWSGDRGMGGAAHESEGAWDDWSNQESYQAAPAAPQQNTSEAKSKKLNLQKTNKTGTGNLIDLDEKSKNGGSSWGGNTEEDDMWNTL</sequence>
<dbReference type="Proteomes" id="UP000014760">
    <property type="component" value="Unassembled WGS sequence"/>
</dbReference>
<dbReference type="FunCoup" id="R7TBT9">
    <property type="interactions" value="2084"/>
</dbReference>
<keyword evidence="11" id="KW-0653">Protein transport</keyword>
<dbReference type="SMART" id="SM00105">
    <property type="entry name" value="ArfGap"/>
    <property type="match status" value="1"/>
</dbReference>
<protein>
    <recommendedName>
        <fullName evidence="15">ADP-ribosylation factor GTPase-activating protein 1</fullName>
    </recommendedName>
    <alternativeName>
        <fullName evidence="17">ADP-ribosylation factor 1 GTPase-activating protein</fullName>
    </alternativeName>
    <alternativeName>
        <fullName evidence="16">ARF1-directed GTPase-activating protein</fullName>
    </alternativeName>
</protein>
<evidence type="ECO:0000256" key="2">
    <source>
        <dbReference type="ARBA" id="ARBA00004555"/>
    </source>
</evidence>
<keyword evidence="3" id="KW-0813">Transport</keyword>
<feature type="region of interest" description="Disordered" evidence="19">
    <location>
        <begin position="379"/>
        <end position="468"/>
    </location>
</feature>
<evidence type="ECO:0000256" key="12">
    <source>
        <dbReference type="ARBA" id="ARBA00022990"/>
    </source>
</evidence>
<dbReference type="GO" id="GO:0015031">
    <property type="term" value="P:protein transport"/>
    <property type="evidence" value="ECO:0007669"/>
    <property type="project" value="UniProtKB-KW"/>
</dbReference>
<dbReference type="SUPFAM" id="SSF57863">
    <property type="entry name" value="ArfGap/RecO-like zinc finger"/>
    <property type="match status" value="1"/>
</dbReference>
<feature type="compositionally biased region" description="Polar residues" evidence="19">
    <location>
        <begin position="134"/>
        <end position="146"/>
    </location>
</feature>
<feature type="compositionally biased region" description="Acidic residues" evidence="19">
    <location>
        <begin position="459"/>
        <end position="468"/>
    </location>
</feature>
<evidence type="ECO:0000256" key="11">
    <source>
        <dbReference type="ARBA" id="ARBA00022927"/>
    </source>
</evidence>
<feature type="domain" description="Arf-GAP" evidence="20">
    <location>
        <begin position="7"/>
        <end position="124"/>
    </location>
</feature>
<evidence type="ECO:0000256" key="9">
    <source>
        <dbReference type="ARBA" id="ARBA00022833"/>
    </source>
</evidence>
<dbReference type="PRINTS" id="PR00405">
    <property type="entry name" value="REVINTRACTNG"/>
</dbReference>
<keyword evidence="10" id="KW-0931">ER-Golgi transport</keyword>
<dbReference type="CDD" id="cd08830">
    <property type="entry name" value="ArfGap_ArfGap1"/>
    <property type="match status" value="1"/>
</dbReference>
<evidence type="ECO:0000256" key="8">
    <source>
        <dbReference type="ARBA" id="ARBA00022771"/>
    </source>
</evidence>
<feature type="region of interest" description="Disordered" evidence="19">
    <location>
        <begin position="322"/>
        <end position="350"/>
    </location>
</feature>
<evidence type="ECO:0000256" key="17">
    <source>
        <dbReference type="ARBA" id="ARBA00081514"/>
    </source>
</evidence>
<evidence type="ECO:0000256" key="15">
    <source>
        <dbReference type="ARBA" id="ARBA00071258"/>
    </source>
</evidence>
<comment type="function">
    <text evidence="14">GTPase-activating protein (GAP) for the ADP ribosylation factor 1 (ARF1). Involved in membrane trafficking and /or vesicle transport. Promotes hydrolysis of the ARF1-bound GTP and thus, is required for the dissociation of coat proteins from Golgi-derived membranes and vesicles, a prerequisite for vesicle's fusion with target compartment. Probably regulates ARF1-mediated transport via its interaction with the KDELR proteins and TMED2. Overexpression induces the redistribution of the entire Golgi complex to the endoplasmic reticulum, as when ARF1 is deactivated. Its activity is stimulated by phosphoinosides and inhibited by phosphatidylcholine.</text>
</comment>
<evidence type="ECO:0000256" key="19">
    <source>
        <dbReference type="SAM" id="MobiDB-lite"/>
    </source>
</evidence>
<reference evidence="22" key="3">
    <citation type="submission" date="2015-06" db="UniProtKB">
        <authorList>
            <consortium name="EnsemblMetazoa"/>
        </authorList>
    </citation>
    <scope>IDENTIFICATION</scope>
</reference>
<reference evidence="21 23" key="2">
    <citation type="journal article" date="2013" name="Nature">
        <title>Insights into bilaterian evolution from three spiralian genomes.</title>
        <authorList>
            <person name="Simakov O."/>
            <person name="Marletaz F."/>
            <person name="Cho S.J."/>
            <person name="Edsinger-Gonzales E."/>
            <person name="Havlak P."/>
            <person name="Hellsten U."/>
            <person name="Kuo D.H."/>
            <person name="Larsson T."/>
            <person name="Lv J."/>
            <person name="Arendt D."/>
            <person name="Savage R."/>
            <person name="Osoegawa K."/>
            <person name="de Jong P."/>
            <person name="Grimwood J."/>
            <person name="Chapman J.A."/>
            <person name="Shapiro H."/>
            <person name="Aerts A."/>
            <person name="Otillar R.P."/>
            <person name="Terry A.Y."/>
            <person name="Boore J.L."/>
            <person name="Grigoriev I.V."/>
            <person name="Lindberg D.R."/>
            <person name="Seaver E.C."/>
            <person name="Weisblat D.A."/>
            <person name="Putnam N.H."/>
            <person name="Rokhsar D.S."/>
        </authorList>
    </citation>
    <scope>NUCLEOTIDE SEQUENCE</scope>
    <source>
        <strain evidence="21 23">I ESC-2004</strain>
    </source>
</reference>
<dbReference type="STRING" id="283909.R7TBT9"/>
<evidence type="ECO:0000256" key="6">
    <source>
        <dbReference type="ARBA" id="ARBA00022553"/>
    </source>
</evidence>
<feature type="compositionally biased region" description="Basic and acidic residues" evidence="19">
    <location>
        <begin position="201"/>
        <end position="214"/>
    </location>
</feature>
<keyword evidence="13" id="KW-0333">Golgi apparatus</keyword>
<dbReference type="FunFam" id="1.10.220.150:FF:000008">
    <property type="entry name" value="ADP-ribosylation factor GTPase activating protein 1"/>
    <property type="match status" value="1"/>
</dbReference>
<accession>R7TBT9</accession>
<gene>
    <name evidence="21" type="ORF">CAPTEDRAFT_222395</name>
</gene>
<dbReference type="EnsemblMetazoa" id="CapteT222395">
    <property type="protein sequence ID" value="CapteP222395"/>
    <property type="gene ID" value="CapteG222395"/>
</dbReference>
<dbReference type="Pfam" id="PF01412">
    <property type="entry name" value="ArfGap"/>
    <property type="match status" value="1"/>
</dbReference>
<dbReference type="GO" id="GO:0008270">
    <property type="term" value="F:zinc ion binding"/>
    <property type="evidence" value="ECO:0007669"/>
    <property type="project" value="UniProtKB-KW"/>
</dbReference>
<evidence type="ECO:0000256" key="5">
    <source>
        <dbReference type="ARBA" id="ARBA00022490"/>
    </source>
</evidence>
<keyword evidence="23" id="KW-1185">Reference proteome</keyword>
<dbReference type="GO" id="GO:0032012">
    <property type="term" value="P:regulation of ARF protein signal transduction"/>
    <property type="evidence" value="ECO:0007669"/>
    <property type="project" value="TreeGrafter"/>
</dbReference>
<dbReference type="InterPro" id="IPR001164">
    <property type="entry name" value="ArfGAP_dom"/>
</dbReference>
<dbReference type="GO" id="GO:0016192">
    <property type="term" value="P:vesicle-mediated transport"/>
    <property type="evidence" value="ECO:0007669"/>
    <property type="project" value="UniProtKB-KW"/>
</dbReference>
<dbReference type="EMBL" id="KB310692">
    <property type="protein sequence ID" value="ELT90952.1"/>
    <property type="molecule type" value="Genomic_DNA"/>
</dbReference>
<evidence type="ECO:0000256" key="16">
    <source>
        <dbReference type="ARBA" id="ARBA00077418"/>
    </source>
</evidence>
<keyword evidence="5" id="KW-0963">Cytoplasm</keyword>
<keyword evidence="8 18" id="KW-0863">Zinc-finger</keyword>
<feature type="compositionally biased region" description="Low complexity" evidence="19">
    <location>
        <begin position="339"/>
        <end position="349"/>
    </location>
</feature>
<name>R7TBT9_CAPTE</name>
<dbReference type="OMA" id="MSKLWEV"/>